<dbReference type="WBParaSite" id="EVEC_0001254401-mRNA-1">
    <property type="protein sequence ID" value="EVEC_0001254401-mRNA-1"/>
    <property type="gene ID" value="EVEC_0001254401"/>
</dbReference>
<dbReference type="InterPro" id="IPR013087">
    <property type="entry name" value="Znf_C2H2_type"/>
</dbReference>
<dbReference type="STRING" id="51028.A0A0N4VNI1"/>
<sequence>MSRAVTLNQTQIHEEIETASETIKNCLSEYHSSPQQQQSQSRTTYPSNVSLVKKSDDCGDYNNTQKGEAAVTEEKGFENSEADVEPSSITTRKKPLEQAVIDVYLQRNKHKLYPCRKCRIQFPSREYLSRHTVYHTENETLIYKCRYCPQKYASERALNSHLEVHSTDSNFICRRCSAPFRSMLALRRHKDRCRECMSPPVGISVDYRLLPPASSVYDEYAFIDAEEAVTHLHLSTLDEDVMAAKGPDSGLGSEGSNHSYTTSPARSSVHLEDDEGFEADGKRNVPALPKLRFTLPPKISQEKKKKDDDEEPGYRSRFSSITQSGSSSGVSNNSPDGGSPARRMSVVEIHDKNLNSYGHYNSFMGSNHGPISSSTHTYASDSAVGQSIGLGYSDVRVSSLGTADRISTTTDVLLLRVVSFAPPAVKAKSDTLVVTEVLNTALQRICDESIVNTNFCALKWLLYRRAAVHWMTFGTLTLFIRLMAFLLSEVHVVESGCCSRDGSAEAVAVAYKRAISWSMLYSIEVSYLRFGSSDLILNIAAG</sequence>
<evidence type="ECO:0000313" key="10">
    <source>
        <dbReference type="Proteomes" id="UP000274131"/>
    </source>
</evidence>
<dbReference type="PROSITE" id="PS00028">
    <property type="entry name" value="ZINC_FINGER_C2H2_1"/>
    <property type="match status" value="2"/>
</dbReference>
<dbReference type="InterPro" id="IPR051643">
    <property type="entry name" value="Transcr_Reg_ZincFinger"/>
</dbReference>
<dbReference type="SUPFAM" id="SSF57667">
    <property type="entry name" value="beta-beta-alpha zinc fingers"/>
    <property type="match status" value="1"/>
</dbReference>
<comment type="subcellular location">
    <subcellularLocation>
        <location evidence="1">Nucleus</location>
    </subcellularLocation>
</comment>
<dbReference type="PROSITE" id="PS50157">
    <property type="entry name" value="ZINC_FINGER_C2H2_2"/>
    <property type="match status" value="2"/>
</dbReference>
<feature type="compositionally biased region" description="Low complexity" evidence="7">
    <location>
        <begin position="316"/>
        <end position="339"/>
    </location>
</feature>
<evidence type="ECO:0000256" key="3">
    <source>
        <dbReference type="ARBA" id="ARBA00022771"/>
    </source>
</evidence>
<evidence type="ECO:0000313" key="9">
    <source>
        <dbReference type="EMBL" id="VDD96976.1"/>
    </source>
</evidence>
<dbReference type="Proteomes" id="UP000274131">
    <property type="component" value="Unassembled WGS sequence"/>
</dbReference>
<dbReference type="GO" id="GO:0005634">
    <property type="term" value="C:nucleus"/>
    <property type="evidence" value="ECO:0007669"/>
    <property type="project" value="UniProtKB-SubCell"/>
</dbReference>
<dbReference type="InterPro" id="IPR036236">
    <property type="entry name" value="Znf_C2H2_sf"/>
</dbReference>
<evidence type="ECO:0000256" key="7">
    <source>
        <dbReference type="SAM" id="MobiDB-lite"/>
    </source>
</evidence>
<proteinExistence type="predicted"/>
<dbReference type="PANTHER" id="PTHR24396">
    <property type="entry name" value="ZINC FINGER PROTEIN"/>
    <property type="match status" value="1"/>
</dbReference>
<feature type="compositionally biased region" description="Polar residues" evidence="7">
    <location>
        <begin position="254"/>
        <end position="266"/>
    </location>
</feature>
<dbReference type="SMART" id="SM00355">
    <property type="entry name" value="ZnF_C2H2"/>
    <property type="match status" value="3"/>
</dbReference>
<keyword evidence="3 6" id="KW-0863">Zinc-finger</keyword>
<dbReference type="GO" id="GO:0008270">
    <property type="term" value="F:zinc ion binding"/>
    <property type="evidence" value="ECO:0007669"/>
    <property type="project" value="UniProtKB-KW"/>
</dbReference>
<organism evidence="11">
    <name type="scientific">Enterobius vermicularis</name>
    <name type="common">Human pinworm</name>
    <dbReference type="NCBI Taxonomy" id="51028"/>
    <lineage>
        <taxon>Eukaryota</taxon>
        <taxon>Metazoa</taxon>
        <taxon>Ecdysozoa</taxon>
        <taxon>Nematoda</taxon>
        <taxon>Chromadorea</taxon>
        <taxon>Rhabditida</taxon>
        <taxon>Spirurina</taxon>
        <taxon>Oxyuridomorpha</taxon>
        <taxon>Oxyuroidea</taxon>
        <taxon>Oxyuridae</taxon>
        <taxon>Enterobius</taxon>
    </lineage>
</organism>
<accession>A0A0N4VNI1</accession>
<evidence type="ECO:0000256" key="4">
    <source>
        <dbReference type="ARBA" id="ARBA00022833"/>
    </source>
</evidence>
<gene>
    <name evidence="9" type="ORF">EVEC_LOCUS11727</name>
</gene>
<evidence type="ECO:0000256" key="5">
    <source>
        <dbReference type="ARBA" id="ARBA00023242"/>
    </source>
</evidence>
<evidence type="ECO:0000259" key="8">
    <source>
        <dbReference type="PROSITE" id="PS50157"/>
    </source>
</evidence>
<dbReference type="EMBL" id="UXUI01012585">
    <property type="protein sequence ID" value="VDD96976.1"/>
    <property type="molecule type" value="Genomic_DNA"/>
</dbReference>
<reference evidence="9 10" key="2">
    <citation type="submission" date="2018-10" db="EMBL/GenBank/DDBJ databases">
        <authorList>
            <consortium name="Pathogen Informatics"/>
        </authorList>
    </citation>
    <scope>NUCLEOTIDE SEQUENCE [LARGE SCALE GENOMIC DNA]</scope>
</reference>
<dbReference type="Gene3D" id="3.30.160.60">
    <property type="entry name" value="Classic Zinc Finger"/>
    <property type="match status" value="1"/>
</dbReference>
<name>A0A0N4VNI1_ENTVE</name>
<dbReference type="PANTHER" id="PTHR24396:SF25">
    <property type="entry name" value="ZINC FINGER PROTEIN 644"/>
    <property type="match status" value="1"/>
</dbReference>
<dbReference type="OrthoDB" id="6077919at2759"/>
<keyword evidence="2" id="KW-0479">Metal-binding</keyword>
<keyword evidence="4" id="KW-0862">Zinc</keyword>
<feature type="region of interest" description="Disordered" evidence="7">
    <location>
        <begin position="245"/>
        <end position="342"/>
    </location>
</feature>
<protein>
    <submittedName>
        <fullName evidence="11">C2H2-type domain-containing protein</fullName>
    </submittedName>
</protein>
<dbReference type="Pfam" id="PF00096">
    <property type="entry name" value="zf-C2H2"/>
    <property type="match status" value="1"/>
</dbReference>
<evidence type="ECO:0000256" key="2">
    <source>
        <dbReference type="ARBA" id="ARBA00022723"/>
    </source>
</evidence>
<dbReference type="GO" id="GO:0000981">
    <property type="term" value="F:DNA-binding transcription factor activity, RNA polymerase II-specific"/>
    <property type="evidence" value="ECO:0007669"/>
    <property type="project" value="TreeGrafter"/>
</dbReference>
<evidence type="ECO:0000256" key="6">
    <source>
        <dbReference type="PROSITE-ProRule" id="PRU00042"/>
    </source>
</evidence>
<dbReference type="AlphaFoldDB" id="A0A0N4VNI1"/>
<feature type="domain" description="C2H2-type" evidence="8">
    <location>
        <begin position="143"/>
        <end position="170"/>
    </location>
</feature>
<reference evidence="11" key="1">
    <citation type="submission" date="2017-02" db="UniProtKB">
        <authorList>
            <consortium name="WormBaseParasite"/>
        </authorList>
    </citation>
    <scope>IDENTIFICATION</scope>
</reference>
<evidence type="ECO:0000256" key="1">
    <source>
        <dbReference type="ARBA" id="ARBA00004123"/>
    </source>
</evidence>
<keyword evidence="5" id="KW-0539">Nucleus</keyword>
<feature type="region of interest" description="Disordered" evidence="7">
    <location>
        <begin position="56"/>
        <end position="90"/>
    </location>
</feature>
<evidence type="ECO:0000313" key="11">
    <source>
        <dbReference type="WBParaSite" id="EVEC_0001254401-mRNA-1"/>
    </source>
</evidence>
<dbReference type="GO" id="GO:0000978">
    <property type="term" value="F:RNA polymerase II cis-regulatory region sequence-specific DNA binding"/>
    <property type="evidence" value="ECO:0007669"/>
    <property type="project" value="TreeGrafter"/>
</dbReference>
<feature type="domain" description="C2H2-type" evidence="8">
    <location>
        <begin position="113"/>
        <end position="140"/>
    </location>
</feature>
<keyword evidence="10" id="KW-1185">Reference proteome</keyword>